<keyword evidence="1" id="KW-0472">Membrane</keyword>
<dbReference type="EMBL" id="FAXA01000357">
    <property type="protein sequence ID" value="CUV03148.1"/>
    <property type="molecule type" value="Genomic_DNA"/>
</dbReference>
<feature type="transmembrane region" description="Helical" evidence="1">
    <location>
        <begin position="79"/>
        <end position="103"/>
    </location>
</feature>
<dbReference type="InterPro" id="IPR051311">
    <property type="entry name" value="DedA_domain"/>
</dbReference>
<evidence type="ECO:0000256" key="1">
    <source>
        <dbReference type="SAM" id="Phobius"/>
    </source>
</evidence>
<feature type="transmembrane region" description="Helical" evidence="1">
    <location>
        <begin position="124"/>
        <end position="147"/>
    </location>
</feature>
<dbReference type="PANTHER" id="PTHR42709">
    <property type="entry name" value="ALKALINE PHOSPHATASE LIKE PROTEIN"/>
    <property type="match status" value="1"/>
</dbReference>
<sequence length="188" mass="20454">MRYIRQVDWKKPETLVRLGILIVVISAVVAALLLRNNFGASEVGYGAVALSALVASAGLVIPVPALATACATSSFLDPFWVGIIAGTAESAGELSGYYLGYTGRDVLARNRVYQRLEHWMRRRGWLLLFLVSLVPNPIFDVVGIAAGALRYPVWGFLAVVWVGKLFKFLVFAYACQAGTDWLTGIFGV</sequence>
<accession>A0A160VAX2</accession>
<name>A0A160VAX2_9ZZZZ</name>
<gene>
    <name evidence="3" type="ORF">MGWOODY_Clf426</name>
</gene>
<keyword evidence="1" id="KW-1133">Transmembrane helix</keyword>
<organism evidence="3">
    <name type="scientific">hydrothermal vent metagenome</name>
    <dbReference type="NCBI Taxonomy" id="652676"/>
    <lineage>
        <taxon>unclassified sequences</taxon>
        <taxon>metagenomes</taxon>
        <taxon>ecological metagenomes</taxon>
    </lineage>
</organism>
<dbReference type="AlphaFoldDB" id="A0A160VAX2"/>
<dbReference type="Pfam" id="PF09335">
    <property type="entry name" value="VTT_dom"/>
    <property type="match status" value="1"/>
</dbReference>
<evidence type="ECO:0000313" key="3">
    <source>
        <dbReference type="EMBL" id="CUV03148.1"/>
    </source>
</evidence>
<feature type="transmembrane region" description="Helical" evidence="1">
    <location>
        <begin position="153"/>
        <end position="175"/>
    </location>
</feature>
<feature type="transmembrane region" description="Helical" evidence="1">
    <location>
        <begin position="46"/>
        <end position="67"/>
    </location>
</feature>
<proteinExistence type="predicted"/>
<protein>
    <submittedName>
        <fullName evidence="3">Membrane protein, putative</fullName>
    </submittedName>
</protein>
<keyword evidence="1" id="KW-0812">Transmembrane</keyword>
<reference evidence="3" key="1">
    <citation type="submission" date="2015-10" db="EMBL/GenBank/DDBJ databases">
        <authorList>
            <person name="Gilbert D.G."/>
        </authorList>
    </citation>
    <scope>NUCLEOTIDE SEQUENCE</scope>
</reference>
<feature type="domain" description="VTT" evidence="2">
    <location>
        <begin position="64"/>
        <end position="175"/>
    </location>
</feature>
<dbReference type="InterPro" id="IPR032816">
    <property type="entry name" value="VTT_dom"/>
</dbReference>
<feature type="transmembrane region" description="Helical" evidence="1">
    <location>
        <begin position="15"/>
        <end position="34"/>
    </location>
</feature>
<evidence type="ECO:0000259" key="2">
    <source>
        <dbReference type="Pfam" id="PF09335"/>
    </source>
</evidence>